<keyword evidence="2" id="KW-1185">Reference proteome</keyword>
<evidence type="ECO:0000313" key="1">
    <source>
        <dbReference type="EMBL" id="MEU7075787.1"/>
    </source>
</evidence>
<evidence type="ECO:0000313" key="2">
    <source>
        <dbReference type="Proteomes" id="UP001551329"/>
    </source>
</evidence>
<name>A0ABV3CLZ3_9ACTN</name>
<dbReference type="Proteomes" id="UP001551329">
    <property type="component" value="Unassembled WGS sequence"/>
</dbReference>
<organism evidence="1 2">
    <name type="scientific">Streptomyces narbonensis</name>
    <dbReference type="NCBI Taxonomy" id="67333"/>
    <lineage>
        <taxon>Bacteria</taxon>
        <taxon>Bacillati</taxon>
        <taxon>Actinomycetota</taxon>
        <taxon>Actinomycetes</taxon>
        <taxon>Kitasatosporales</taxon>
        <taxon>Streptomycetaceae</taxon>
        <taxon>Streptomyces</taxon>
    </lineage>
</organism>
<accession>A0ABV3CLZ3</accession>
<dbReference type="RefSeq" id="WP_358478271.1">
    <property type="nucleotide sequence ID" value="NZ_JBEZAE010000047.1"/>
</dbReference>
<comment type="caution">
    <text evidence="1">The sequence shown here is derived from an EMBL/GenBank/DDBJ whole genome shotgun (WGS) entry which is preliminary data.</text>
</comment>
<reference evidence="1 2" key="1">
    <citation type="submission" date="2024-06" db="EMBL/GenBank/DDBJ databases">
        <title>The Natural Products Discovery Center: Release of the First 8490 Sequenced Strains for Exploring Actinobacteria Biosynthetic Diversity.</title>
        <authorList>
            <person name="Kalkreuter E."/>
            <person name="Kautsar S.A."/>
            <person name="Yang D."/>
            <person name="Bader C.D."/>
            <person name="Teijaro C.N."/>
            <person name="Fluegel L."/>
            <person name="Davis C.M."/>
            <person name="Simpson J.R."/>
            <person name="Lauterbach L."/>
            <person name="Steele A.D."/>
            <person name="Gui C."/>
            <person name="Meng S."/>
            <person name="Li G."/>
            <person name="Viehrig K."/>
            <person name="Ye F."/>
            <person name="Su P."/>
            <person name="Kiefer A.F."/>
            <person name="Nichols A."/>
            <person name="Cepeda A.J."/>
            <person name="Yan W."/>
            <person name="Fan B."/>
            <person name="Jiang Y."/>
            <person name="Adhikari A."/>
            <person name="Zheng C.-J."/>
            <person name="Schuster L."/>
            <person name="Cowan T.M."/>
            <person name="Smanski M.J."/>
            <person name="Chevrette M.G."/>
            <person name="De Carvalho L.P.S."/>
            <person name="Shen B."/>
        </authorList>
    </citation>
    <scope>NUCLEOTIDE SEQUENCE [LARGE SCALE GENOMIC DNA]</scope>
    <source>
        <strain evidence="1 2">NPDC045974</strain>
    </source>
</reference>
<protein>
    <submittedName>
        <fullName evidence="1">Uncharacterized protein</fullName>
    </submittedName>
</protein>
<sequence>MPSMRAVMESRERAALARVKELRAEFEQVRAALADAEEVLNRRVIGLEEYLETLTQRRIMAVFEKAGGDGLWARQVAVGLGWDVSVPARVEGARGRLKRLVERGWLAESRPGMFKLPERDSAVAAGGGWRGGRGGGS</sequence>
<gene>
    <name evidence="1" type="ORF">AB0A88_37530</name>
</gene>
<dbReference type="EMBL" id="JBEZAE010000047">
    <property type="protein sequence ID" value="MEU7075787.1"/>
    <property type="molecule type" value="Genomic_DNA"/>
</dbReference>
<proteinExistence type="predicted"/>